<dbReference type="InterPro" id="IPR025799">
    <property type="entry name" value="Arg_MeTrfase"/>
</dbReference>
<dbReference type="SUPFAM" id="SSF53335">
    <property type="entry name" value="S-adenosyl-L-methionine-dependent methyltransferases"/>
    <property type="match status" value="1"/>
</dbReference>
<dbReference type="Gene3D" id="3.20.20.150">
    <property type="entry name" value="Divalent-metal-dependent TIM barrel enzymes"/>
    <property type="match status" value="1"/>
</dbReference>
<accession>A0A2R6NXA6</accession>
<dbReference type="EMBL" id="MLYV02000712">
    <property type="protein sequence ID" value="PSR79042.1"/>
    <property type="molecule type" value="Genomic_DNA"/>
</dbReference>
<dbReference type="Pfam" id="PF05185">
    <property type="entry name" value="PRMT5"/>
    <property type="match status" value="1"/>
</dbReference>
<evidence type="ECO:0000313" key="4">
    <source>
        <dbReference type="EMBL" id="PSR79042.1"/>
    </source>
</evidence>
<evidence type="ECO:0000256" key="1">
    <source>
        <dbReference type="ARBA" id="ARBA00022691"/>
    </source>
</evidence>
<dbReference type="InterPro" id="IPR029063">
    <property type="entry name" value="SAM-dependent_MTases_sf"/>
</dbReference>
<dbReference type="Pfam" id="PF17285">
    <property type="entry name" value="PRMT5_TIM"/>
    <property type="match status" value="1"/>
</dbReference>
<keyword evidence="1" id="KW-0949">S-adenosyl-L-methionine</keyword>
<dbReference type="PANTHER" id="PTHR10738">
    <property type="entry name" value="PROTEIN ARGININE N-METHYLTRANSFERASE 5"/>
    <property type="match status" value="1"/>
</dbReference>
<reference evidence="4 5" key="1">
    <citation type="submission" date="2018-02" db="EMBL/GenBank/DDBJ databases">
        <title>Genome sequence of the basidiomycete white-rot fungus Phlebia centrifuga.</title>
        <authorList>
            <person name="Granchi Z."/>
            <person name="Peng M."/>
            <person name="de Vries R.P."/>
            <person name="Hilden K."/>
            <person name="Makela M.R."/>
            <person name="Grigoriev I."/>
            <person name="Riley R."/>
        </authorList>
    </citation>
    <scope>NUCLEOTIDE SEQUENCE [LARGE SCALE GENOMIC DNA]</scope>
    <source>
        <strain evidence="4 5">FBCC195</strain>
    </source>
</reference>
<feature type="domain" description="PRMT5 arginine-N-methyltransferase" evidence="2">
    <location>
        <begin position="351"/>
        <end position="410"/>
    </location>
</feature>
<organism evidence="4 5">
    <name type="scientific">Hermanssonia centrifuga</name>
    <dbReference type="NCBI Taxonomy" id="98765"/>
    <lineage>
        <taxon>Eukaryota</taxon>
        <taxon>Fungi</taxon>
        <taxon>Dikarya</taxon>
        <taxon>Basidiomycota</taxon>
        <taxon>Agaricomycotina</taxon>
        <taxon>Agaricomycetes</taxon>
        <taxon>Polyporales</taxon>
        <taxon>Meruliaceae</taxon>
        <taxon>Hermanssonia</taxon>
    </lineage>
</organism>
<dbReference type="Gene3D" id="3.40.50.150">
    <property type="entry name" value="Vaccinia Virus protein VP39"/>
    <property type="match status" value="1"/>
</dbReference>
<dbReference type="STRING" id="98765.A0A2R6NXA6"/>
<keyword evidence="5" id="KW-1185">Reference proteome</keyword>
<dbReference type="GO" id="GO:0005634">
    <property type="term" value="C:nucleus"/>
    <property type="evidence" value="ECO:0007669"/>
    <property type="project" value="TreeGrafter"/>
</dbReference>
<dbReference type="OrthoDB" id="1368803at2759"/>
<evidence type="ECO:0000259" key="2">
    <source>
        <dbReference type="Pfam" id="PF05185"/>
    </source>
</evidence>
<dbReference type="InterPro" id="IPR035247">
    <property type="entry name" value="PRMT5_TIM"/>
</dbReference>
<dbReference type="AlphaFoldDB" id="A0A2R6NXA6"/>
<gene>
    <name evidence="4" type="ORF">PHLCEN_2v7229</name>
</gene>
<evidence type="ECO:0000259" key="3">
    <source>
        <dbReference type="Pfam" id="PF17285"/>
    </source>
</evidence>
<proteinExistence type="predicted"/>
<protein>
    <submittedName>
        <fullName evidence="4">Uncharacterized protein</fullName>
    </submittedName>
</protein>
<comment type="caution">
    <text evidence="4">The sequence shown here is derived from an EMBL/GenBank/DDBJ whole genome shotgun (WGS) entry which is preliminary data.</text>
</comment>
<dbReference type="PANTHER" id="PTHR10738:SF0">
    <property type="entry name" value="PROTEIN ARGININE N-METHYLTRANSFERASE 5"/>
    <property type="match status" value="1"/>
</dbReference>
<dbReference type="GO" id="GO:0016274">
    <property type="term" value="F:protein-arginine N-methyltransferase activity"/>
    <property type="evidence" value="ECO:0007669"/>
    <property type="project" value="InterPro"/>
</dbReference>
<sequence>MAAFISHVTLDHLAVLNQPSDTDLSGRTPALKASLEAKSAGYDAICLPLTNDKWKARWRDMCLIPAGGTLDRVSLEHQAEDWRSAPGFMKDEVTITHLEEAEAVIAMVSDWLELDAADEWVRHDAEIALHQELAYASYLNIHTAILPPPRNRAHAASYARSINAALSLVPYMQLSVRLPIYDPSMIQIDATPPNSTSSTPSQPVALDDNHPSIATWEMWDVIRSICNYNPRLTLTLDLTPPLPSALEVLNQWIAEPTRYIFVPGSAFLANAKGYPVLPKGTQSFIRDIMKIQPSVILSGTDAGRHTKGGEAAYSQYIRHLEKTSPAVKAMQTSGTVENFAQGYQDYLQAPLQDRQNNEWGDKVQLLYGDMRTLPVPEPVDILVSELLGSFGDNELSPECLDGAMRFLKGKSDFISTRPAINHRISGRYLDTSIIYRVSCANLILEAIQRGPCQ</sequence>
<dbReference type="GO" id="GO:0005829">
    <property type="term" value="C:cytosol"/>
    <property type="evidence" value="ECO:0007669"/>
    <property type="project" value="TreeGrafter"/>
</dbReference>
<name>A0A2R6NXA6_9APHY</name>
<evidence type="ECO:0000313" key="5">
    <source>
        <dbReference type="Proteomes" id="UP000186601"/>
    </source>
</evidence>
<dbReference type="GO" id="GO:0006355">
    <property type="term" value="P:regulation of DNA-templated transcription"/>
    <property type="evidence" value="ECO:0007669"/>
    <property type="project" value="TreeGrafter"/>
</dbReference>
<feature type="domain" description="PRMT5 TIM barrel" evidence="3">
    <location>
        <begin position="41"/>
        <end position="322"/>
    </location>
</feature>
<dbReference type="InterPro" id="IPR035075">
    <property type="entry name" value="PRMT5"/>
</dbReference>
<dbReference type="Proteomes" id="UP000186601">
    <property type="component" value="Unassembled WGS sequence"/>
</dbReference>